<evidence type="ECO:0000313" key="1">
    <source>
        <dbReference type="EMBL" id="KAF4582979.1"/>
    </source>
</evidence>
<dbReference type="OrthoDB" id="37659at2759"/>
<sequence>MSEARQRGRKVERHYNFYRRIKGEEAICAVRSMWRLCHFYLVYIVVHRGQKRDTSDERHAGLLLFPVQNGVCIYVHLAPGPDEDSYLLELKPNFDPRNSRGALPSVRVGKTAPLTAQTLVDAVKSVPIKRKVDEFGDQHWVDGALRVLADAGYITHQAYERGFNSLLQTLLDGSADEVPDLGW</sequence>
<protein>
    <submittedName>
        <fullName evidence="1">Uncharacterized protein</fullName>
    </submittedName>
</protein>
<proteinExistence type="predicted"/>
<dbReference type="Proteomes" id="UP000562929">
    <property type="component" value="Unassembled WGS sequence"/>
</dbReference>
<evidence type="ECO:0000313" key="2">
    <source>
        <dbReference type="Proteomes" id="UP000562929"/>
    </source>
</evidence>
<name>A0A8H4Q2W2_9HYPO</name>
<accession>A0A8H4Q2W2</accession>
<dbReference type="EMBL" id="JAACLJ010000007">
    <property type="protein sequence ID" value="KAF4582979.1"/>
    <property type="molecule type" value="Genomic_DNA"/>
</dbReference>
<gene>
    <name evidence="1" type="ORF">GQ602_006123</name>
</gene>
<comment type="caution">
    <text evidence="1">The sequence shown here is derived from an EMBL/GenBank/DDBJ whole genome shotgun (WGS) entry which is preliminary data.</text>
</comment>
<reference evidence="1 2" key="1">
    <citation type="journal article" date="2020" name="G3 (Bethesda)">
        <title>Genetic Underpinnings of Host Manipulation by Ophiocordyceps as Revealed by Comparative Transcriptomics.</title>
        <authorList>
            <person name="Will I."/>
            <person name="Das B."/>
            <person name="Trinh T."/>
            <person name="Brachmann A."/>
            <person name="Ohm R.A."/>
            <person name="de Bekker C."/>
        </authorList>
    </citation>
    <scope>NUCLEOTIDE SEQUENCE [LARGE SCALE GENOMIC DNA]</scope>
    <source>
        <strain evidence="1 2">EC05</strain>
    </source>
</reference>
<dbReference type="AlphaFoldDB" id="A0A8H4Q2W2"/>
<keyword evidence="2" id="KW-1185">Reference proteome</keyword>
<organism evidence="1 2">
    <name type="scientific">Ophiocordyceps camponoti-floridani</name>
    <dbReference type="NCBI Taxonomy" id="2030778"/>
    <lineage>
        <taxon>Eukaryota</taxon>
        <taxon>Fungi</taxon>
        <taxon>Dikarya</taxon>
        <taxon>Ascomycota</taxon>
        <taxon>Pezizomycotina</taxon>
        <taxon>Sordariomycetes</taxon>
        <taxon>Hypocreomycetidae</taxon>
        <taxon>Hypocreales</taxon>
        <taxon>Ophiocordycipitaceae</taxon>
        <taxon>Ophiocordyceps</taxon>
    </lineage>
</organism>